<organism evidence="5 6">
    <name type="scientific">Herpetosiphon geysericola</name>
    <dbReference type="NCBI Taxonomy" id="70996"/>
    <lineage>
        <taxon>Bacteria</taxon>
        <taxon>Bacillati</taxon>
        <taxon>Chloroflexota</taxon>
        <taxon>Chloroflexia</taxon>
        <taxon>Herpetosiphonales</taxon>
        <taxon>Herpetosiphonaceae</taxon>
        <taxon>Herpetosiphon</taxon>
    </lineage>
</organism>
<dbReference type="Gene3D" id="3.40.50.150">
    <property type="entry name" value="Vaccinia Virus protein VP39"/>
    <property type="match status" value="1"/>
</dbReference>
<name>A0A0N8GPZ4_9CHLR</name>
<dbReference type="HAMAP" id="MF_01813">
    <property type="entry name" value="MenG_UbiE_methyltr"/>
    <property type="match status" value="1"/>
</dbReference>
<sequence length="236" mass="26143">MSVLPQSDEKAVYVNAMFTAIAERYDLMNRLMTFGLDQGWRRWATKRIKQTDATWALDVGSGTGDFLPILQRAMPNVGVVGLDFTFAMMAAGQAKRDQDTTDHSFVNGDGMHLPFADESFDIVTTGFAMRNIVDIRQAFSEMARVTKPGGKLACLEVARPKNPLVRWGHQFYFNNIVPIIGSIVGGNNRAYTYLPQSASIFPQPPELAQIIAECGWRDVTWKQLGLGAVAVHIATK</sequence>
<feature type="binding site" evidence="4">
    <location>
        <begin position="109"/>
        <end position="110"/>
    </location>
    <ligand>
        <name>S-adenosyl-L-methionine</name>
        <dbReference type="ChEBI" id="CHEBI:59789"/>
    </ligand>
</feature>
<dbReference type="GO" id="GO:0009234">
    <property type="term" value="P:menaquinone biosynthetic process"/>
    <property type="evidence" value="ECO:0007669"/>
    <property type="project" value="UniProtKB-UniRule"/>
</dbReference>
<dbReference type="UniPathway" id="UPA00079">
    <property type="reaction ID" value="UER00169"/>
</dbReference>
<protein>
    <recommendedName>
        <fullName evidence="4">Demethylmenaquinone methyltransferase</fullName>
        <ecNumber evidence="4">2.1.1.163</ecNumber>
    </recommendedName>
</protein>
<dbReference type="PATRIC" id="fig|70996.4.peg.3815"/>
<comment type="catalytic activity">
    <reaction evidence="4">
        <text>a 2-demethylmenaquinol + S-adenosyl-L-methionine = a menaquinol + S-adenosyl-L-homocysteine + H(+)</text>
        <dbReference type="Rhea" id="RHEA:42640"/>
        <dbReference type="Rhea" id="RHEA-COMP:9539"/>
        <dbReference type="Rhea" id="RHEA-COMP:9563"/>
        <dbReference type="ChEBI" id="CHEBI:15378"/>
        <dbReference type="ChEBI" id="CHEBI:18151"/>
        <dbReference type="ChEBI" id="CHEBI:55437"/>
        <dbReference type="ChEBI" id="CHEBI:57856"/>
        <dbReference type="ChEBI" id="CHEBI:59789"/>
        <dbReference type="EC" id="2.1.1.163"/>
    </reaction>
</comment>
<dbReference type="STRING" id="70996.SE18_19780"/>
<comment type="caution">
    <text evidence="5">The sequence shown here is derived from an EMBL/GenBank/DDBJ whole genome shotgun (WGS) entry which is preliminary data.</text>
</comment>
<dbReference type="EC" id="2.1.1.163" evidence="4"/>
<comment type="pathway">
    <text evidence="4">Quinol/quinone metabolism; menaquinone biosynthesis; menaquinol from 1,4-dihydroxy-2-naphthoate: step 2/2.</text>
</comment>
<feature type="binding site" evidence="4">
    <location>
        <position position="63"/>
    </location>
    <ligand>
        <name>S-adenosyl-L-methionine</name>
        <dbReference type="ChEBI" id="CHEBI:59789"/>
    </ligand>
</feature>
<evidence type="ECO:0000256" key="2">
    <source>
        <dbReference type="ARBA" id="ARBA00022679"/>
    </source>
</evidence>
<accession>A0A0N8GPZ4</accession>
<dbReference type="RefSeq" id="WP_054536193.1">
    <property type="nucleotide sequence ID" value="NZ_LGKP01000031.1"/>
</dbReference>
<keyword evidence="1 4" id="KW-0489">Methyltransferase</keyword>
<dbReference type="CDD" id="cd02440">
    <property type="entry name" value="AdoMet_MTases"/>
    <property type="match status" value="1"/>
</dbReference>
<dbReference type="Proteomes" id="UP000050277">
    <property type="component" value="Unassembled WGS sequence"/>
</dbReference>
<keyword evidence="3 4" id="KW-0949">S-adenosyl-L-methionine</keyword>
<keyword evidence="4" id="KW-0474">Menaquinone biosynthesis</keyword>
<dbReference type="PROSITE" id="PS51608">
    <property type="entry name" value="SAM_MT_UBIE"/>
    <property type="match status" value="1"/>
</dbReference>
<evidence type="ECO:0000256" key="3">
    <source>
        <dbReference type="ARBA" id="ARBA00022691"/>
    </source>
</evidence>
<dbReference type="GO" id="GO:0043770">
    <property type="term" value="F:demethylmenaquinone methyltransferase activity"/>
    <property type="evidence" value="ECO:0007669"/>
    <property type="project" value="UniProtKB-UniRule"/>
</dbReference>
<comment type="similarity">
    <text evidence="4">Belongs to the class I-like SAM-binding methyltransferase superfamily. MenG/UbiE family.</text>
</comment>
<dbReference type="Pfam" id="PF01209">
    <property type="entry name" value="Ubie_methyltran"/>
    <property type="match status" value="1"/>
</dbReference>
<evidence type="ECO:0000313" key="5">
    <source>
        <dbReference type="EMBL" id="KPL82266.1"/>
    </source>
</evidence>
<dbReference type="SUPFAM" id="SSF53335">
    <property type="entry name" value="S-adenosyl-L-methionine-dependent methyltransferases"/>
    <property type="match status" value="1"/>
</dbReference>
<dbReference type="EMBL" id="LGKP01000031">
    <property type="protein sequence ID" value="KPL82266.1"/>
    <property type="molecule type" value="Genomic_DNA"/>
</dbReference>
<dbReference type="NCBIfam" id="TIGR01934">
    <property type="entry name" value="MenG_MenH_UbiE"/>
    <property type="match status" value="1"/>
</dbReference>
<dbReference type="PANTHER" id="PTHR43591:SF24">
    <property type="entry name" value="2-METHOXY-6-POLYPRENYL-1,4-BENZOQUINOL METHYLASE, MITOCHONDRIAL"/>
    <property type="match status" value="1"/>
</dbReference>
<comment type="caution">
    <text evidence="4">Lacks conserved residue(s) required for the propagation of feature annotation.</text>
</comment>
<dbReference type="AlphaFoldDB" id="A0A0N8GPZ4"/>
<dbReference type="NCBIfam" id="NF001244">
    <property type="entry name" value="PRK00216.1-5"/>
    <property type="match status" value="1"/>
</dbReference>
<gene>
    <name evidence="4" type="primary">menG</name>
    <name evidence="5" type="ORF">SE18_19780</name>
</gene>
<dbReference type="InterPro" id="IPR004033">
    <property type="entry name" value="UbiE/COQ5_MeTrFase"/>
</dbReference>
<dbReference type="PANTHER" id="PTHR43591">
    <property type="entry name" value="METHYLTRANSFERASE"/>
    <property type="match status" value="1"/>
</dbReference>
<feature type="binding site" evidence="4">
    <location>
        <position position="83"/>
    </location>
    <ligand>
        <name>S-adenosyl-L-methionine</name>
        <dbReference type="ChEBI" id="CHEBI:59789"/>
    </ligand>
</feature>
<keyword evidence="2 4" id="KW-0808">Transferase</keyword>
<evidence type="ECO:0000313" key="6">
    <source>
        <dbReference type="Proteomes" id="UP000050277"/>
    </source>
</evidence>
<comment type="function">
    <text evidence="4">Methyltransferase required for the conversion of demethylmenaquinol (DMKH2) to menaquinol (MKH2).</text>
</comment>
<evidence type="ECO:0000256" key="1">
    <source>
        <dbReference type="ARBA" id="ARBA00022603"/>
    </source>
</evidence>
<dbReference type="GO" id="GO:0032259">
    <property type="term" value="P:methylation"/>
    <property type="evidence" value="ECO:0007669"/>
    <property type="project" value="UniProtKB-KW"/>
</dbReference>
<proteinExistence type="inferred from homology"/>
<keyword evidence="6" id="KW-1185">Reference proteome</keyword>
<dbReference type="InterPro" id="IPR029063">
    <property type="entry name" value="SAM-dependent_MTases_sf"/>
</dbReference>
<evidence type="ECO:0000256" key="4">
    <source>
        <dbReference type="HAMAP-Rule" id="MF_01813"/>
    </source>
</evidence>
<reference evidence="5 6" key="1">
    <citation type="submission" date="2015-07" db="EMBL/GenBank/DDBJ databases">
        <title>Whole genome sequence of Herpetosiphon geysericola DSM 7119.</title>
        <authorList>
            <person name="Hemp J."/>
            <person name="Ward L.M."/>
            <person name="Pace L.A."/>
            <person name="Fischer W.W."/>
        </authorList>
    </citation>
    <scope>NUCLEOTIDE SEQUENCE [LARGE SCALE GENOMIC DNA]</scope>
    <source>
        <strain evidence="5 6">DSM 7119</strain>
    </source>
</reference>
<dbReference type="OrthoDB" id="9808140at2"/>